<accession>A6JLE6</accession>
<protein>
    <submittedName>
        <fullName evidence="1">RCG58703</fullName>
    </submittedName>
</protein>
<proteinExistence type="predicted"/>
<evidence type="ECO:0000313" key="1">
    <source>
        <dbReference type="EMBL" id="EDM10711.1"/>
    </source>
</evidence>
<evidence type="ECO:0000313" key="2">
    <source>
        <dbReference type="Proteomes" id="UP000234681"/>
    </source>
</evidence>
<sequence>MILFTFCFALGPDYHKNKQTAEADIDC</sequence>
<name>A6JLE6_RAT</name>
<dbReference type="EMBL" id="CH473989">
    <property type="protein sequence ID" value="EDM10711.1"/>
    <property type="molecule type" value="Genomic_DNA"/>
</dbReference>
<dbReference type="Proteomes" id="UP000234681">
    <property type="component" value="Chromosome 11"/>
</dbReference>
<gene>
    <name evidence="1" type="ORF">rCG_58703</name>
</gene>
<dbReference type="AlphaFoldDB" id="A6JLE6"/>
<reference evidence="2" key="1">
    <citation type="submission" date="2005-09" db="EMBL/GenBank/DDBJ databases">
        <authorList>
            <person name="Mural R.J."/>
            <person name="Li P.W."/>
            <person name="Adams M.D."/>
            <person name="Amanatides P.G."/>
            <person name="Baden-Tillson H."/>
            <person name="Barnstead M."/>
            <person name="Chin S.H."/>
            <person name="Dew I."/>
            <person name="Evans C.A."/>
            <person name="Ferriera S."/>
            <person name="Flanigan M."/>
            <person name="Fosler C."/>
            <person name="Glodek A."/>
            <person name="Gu Z."/>
            <person name="Holt R.A."/>
            <person name="Jennings D."/>
            <person name="Kraft C.L."/>
            <person name="Lu F."/>
            <person name="Nguyen T."/>
            <person name="Nusskern D.R."/>
            <person name="Pfannkoch C.M."/>
            <person name="Sitter C."/>
            <person name="Sutton G.G."/>
            <person name="Venter J.C."/>
            <person name="Wang Z."/>
            <person name="Woodage T."/>
            <person name="Zheng X.H."/>
            <person name="Zhong F."/>
        </authorList>
    </citation>
    <scope>NUCLEOTIDE SEQUENCE [LARGE SCALE GENOMIC DNA]</scope>
    <source>
        <strain>BN</strain>
        <strain evidence="2">Sprague-Dawley</strain>
    </source>
</reference>
<organism evidence="1 2">
    <name type="scientific">Rattus norvegicus</name>
    <name type="common">Rat</name>
    <dbReference type="NCBI Taxonomy" id="10116"/>
    <lineage>
        <taxon>Eukaryota</taxon>
        <taxon>Metazoa</taxon>
        <taxon>Chordata</taxon>
        <taxon>Craniata</taxon>
        <taxon>Vertebrata</taxon>
        <taxon>Euteleostomi</taxon>
        <taxon>Mammalia</taxon>
        <taxon>Eutheria</taxon>
        <taxon>Euarchontoglires</taxon>
        <taxon>Glires</taxon>
        <taxon>Rodentia</taxon>
        <taxon>Myomorpha</taxon>
        <taxon>Muroidea</taxon>
        <taxon>Muridae</taxon>
        <taxon>Murinae</taxon>
        <taxon>Rattus</taxon>
    </lineage>
</organism>